<dbReference type="Proteomes" id="UP000015347">
    <property type="component" value="Unassembled WGS sequence"/>
</dbReference>
<dbReference type="STRING" id="1123237.Salmuc_03220"/>
<accession>S9RWK6</accession>
<dbReference type="eggNOG" id="ENOG5032Z78">
    <property type="taxonomic scope" value="Bacteria"/>
</dbReference>
<evidence type="ECO:0000313" key="2">
    <source>
        <dbReference type="Proteomes" id="UP000015347"/>
    </source>
</evidence>
<name>S9RWK6_9RHOB</name>
<dbReference type="HOGENOM" id="CLU_1123948_0_0_5"/>
<sequence>MSGKTLLAFGHSHLSALSRAHKTYVEEDPEGAPPVELHWLGEKQLQPNFELVGLGKVKAARQAGEEAHARLMSRLRTPGARDIAKGDKVRVLSEKLETHLRELLAERDPAGIVLACMGNEYNTLGMLRHPEPFDFDLPGSDLPLEEGVTQIPYALMKAQVRATAERNALLFWRFFNDVAGDVPIYMLPPPPPIASEAHIRDFPGAFADRVADYGISPVTLRRKMWLLYCEVLDEAVAGTNTTLVALPPAVFTDGCLSRQFWQSDPTHGNVDYGMVILDHVCSMALDEEAEA</sequence>
<organism evidence="1 2">
    <name type="scientific">Salipiger mucosus DSM 16094</name>
    <dbReference type="NCBI Taxonomy" id="1123237"/>
    <lineage>
        <taxon>Bacteria</taxon>
        <taxon>Pseudomonadati</taxon>
        <taxon>Pseudomonadota</taxon>
        <taxon>Alphaproteobacteria</taxon>
        <taxon>Rhodobacterales</taxon>
        <taxon>Roseobacteraceae</taxon>
        <taxon>Salipiger</taxon>
    </lineage>
</organism>
<reference evidence="2" key="1">
    <citation type="journal article" date="2014" name="Stand. Genomic Sci.">
        <title>Genome sequence of the exopolysaccharide-producing Salipiger mucosus type strain (DSM 16094(T)), a moderately halophilic member of the Roseobacter clade.</title>
        <authorList>
            <person name="Riedel T."/>
            <person name="Spring S."/>
            <person name="Fiebig A."/>
            <person name="Petersen J."/>
            <person name="Kyrpides N.C."/>
            <person name="Goker M."/>
            <person name="Klenk H.P."/>
        </authorList>
    </citation>
    <scope>NUCLEOTIDE SEQUENCE [LARGE SCALE GENOMIC DNA]</scope>
    <source>
        <strain evidence="2">DSM 16094</strain>
    </source>
</reference>
<protein>
    <submittedName>
        <fullName evidence="1">Uncharacterized protein</fullName>
    </submittedName>
</protein>
<dbReference type="EMBL" id="APVH01000022">
    <property type="protein sequence ID" value="EPX82415.1"/>
    <property type="molecule type" value="Genomic_DNA"/>
</dbReference>
<gene>
    <name evidence="1" type="ORF">Salmuc_03220</name>
</gene>
<dbReference type="RefSeq" id="WP_020041593.1">
    <property type="nucleotide sequence ID" value="NZ_KE557275.1"/>
</dbReference>
<keyword evidence="2" id="KW-1185">Reference proteome</keyword>
<evidence type="ECO:0000313" key="1">
    <source>
        <dbReference type="EMBL" id="EPX82415.1"/>
    </source>
</evidence>
<dbReference type="AlphaFoldDB" id="S9RWK6"/>
<comment type="caution">
    <text evidence="1">The sequence shown here is derived from an EMBL/GenBank/DDBJ whole genome shotgun (WGS) entry which is preliminary data.</text>
</comment>
<proteinExistence type="predicted"/>
<dbReference type="OrthoDB" id="4736604at2"/>